<dbReference type="AlphaFoldDB" id="A0AAW0TMV6"/>
<evidence type="ECO:0000256" key="1">
    <source>
        <dbReference type="SAM" id="SignalP"/>
    </source>
</evidence>
<sequence length="70" mass="7501">MKGPAAGIRFLCVLKVNLIASPYAQTQGYVKRTPCSPRHVLCGGALPEALERLLMSTGVVVPAWLTRHGV</sequence>
<evidence type="ECO:0000313" key="3">
    <source>
        <dbReference type="Proteomes" id="UP001487740"/>
    </source>
</evidence>
<protein>
    <recommendedName>
        <fullName evidence="4">Secreted protein</fullName>
    </recommendedName>
</protein>
<keyword evidence="3" id="KW-1185">Reference proteome</keyword>
<gene>
    <name evidence="2" type="ORF">O3P69_020821</name>
</gene>
<dbReference type="EMBL" id="JARAKH010000028">
    <property type="protein sequence ID" value="KAK8389104.1"/>
    <property type="molecule type" value="Genomic_DNA"/>
</dbReference>
<dbReference type="Proteomes" id="UP001487740">
    <property type="component" value="Unassembled WGS sequence"/>
</dbReference>
<proteinExistence type="predicted"/>
<reference evidence="2 3" key="1">
    <citation type="submission" date="2023-03" db="EMBL/GenBank/DDBJ databases">
        <title>High-quality genome of Scylla paramamosain provides insights in environmental adaptation.</title>
        <authorList>
            <person name="Zhang L."/>
        </authorList>
    </citation>
    <scope>NUCLEOTIDE SEQUENCE [LARGE SCALE GENOMIC DNA]</scope>
    <source>
        <strain evidence="2">LZ_2023a</strain>
        <tissue evidence="2">Muscle</tissue>
    </source>
</reference>
<feature type="chain" id="PRO_5043833354" description="Secreted protein" evidence="1">
    <location>
        <begin position="27"/>
        <end position="70"/>
    </location>
</feature>
<evidence type="ECO:0008006" key="4">
    <source>
        <dbReference type="Google" id="ProtNLM"/>
    </source>
</evidence>
<feature type="signal peptide" evidence="1">
    <location>
        <begin position="1"/>
        <end position="26"/>
    </location>
</feature>
<organism evidence="2 3">
    <name type="scientific">Scylla paramamosain</name>
    <name type="common">Mud crab</name>
    <dbReference type="NCBI Taxonomy" id="85552"/>
    <lineage>
        <taxon>Eukaryota</taxon>
        <taxon>Metazoa</taxon>
        <taxon>Ecdysozoa</taxon>
        <taxon>Arthropoda</taxon>
        <taxon>Crustacea</taxon>
        <taxon>Multicrustacea</taxon>
        <taxon>Malacostraca</taxon>
        <taxon>Eumalacostraca</taxon>
        <taxon>Eucarida</taxon>
        <taxon>Decapoda</taxon>
        <taxon>Pleocyemata</taxon>
        <taxon>Brachyura</taxon>
        <taxon>Eubrachyura</taxon>
        <taxon>Portunoidea</taxon>
        <taxon>Portunidae</taxon>
        <taxon>Portuninae</taxon>
        <taxon>Scylla</taxon>
    </lineage>
</organism>
<accession>A0AAW0TMV6</accession>
<keyword evidence="1" id="KW-0732">Signal</keyword>
<comment type="caution">
    <text evidence="2">The sequence shown here is derived from an EMBL/GenBank/DDBJ whole genome shotgun (WGS) entry which is preliminary data.</text>
</comment>
<evidence type="ECO:0000313" key="2">
    <source>
        <dbReference type="EMBL" id="KAK8389104.1"/>
    </source>
</evidence>
<name>A0AAW0TMV6_SCYPA</name>